<keyword evidence="23" id="KW-1185">Reference proteome</keyword>
<comment type="subcellular location">
    <subcellularLocation>
        <location evidence="1">Membrane</location>
        <topology evidence="1">Single-pass type I membrane protein</topology>
    </subcellularLocation>
</comment>
<evidence type="ECO:0000256" key="9">
    <source>
        <dbReference type="ARBA" id="ARBA00023136"/>
    </source>
</evidence>
<dbReference type="PROSITE" id="PS50026">
    <property type="entry name" value="EGF_3"/>
    <property type="match status" value="4"/>
</dbReference>
<dbReference type="Gene3D" id="2.60.120.290">
    <property type="entry name" value="Spermadhesin, CUB domain"/>
    <property type="match status" value="1"/>
</dbReference>
<dbReference type="CDD" id="cd00041">
    <property type="entry name" value="CUB"/>
    <property type="match status" value="1"/>
</dbReference>
<feature type="chain" id="PRO_5034206803" evidence="18">
    <location>
        <begin position="23"/>
        <end position="2735"/>
    </location>
</feature>
<evidence type="ECO:0000313" key="23">
    <source>
        <dbReference type="Proteomes" id="UP000694397"/>
    </source>
</evidence>
<reference evidence="22" key="2">
    <citation type="submission" date="2025-08" db="UniProtKB">
        <authorList>
            <consortium name="Ensembl"/>
        </authorList>
    </citation>
    <scope>IDENTIFICATION</scope>
</reference>
<dbReference type="SUPFAM" id="SSF57184">
    <property type="entry name" value="Growth factor receptor domain"/>
    <property type="match status" value="1"/>
</dbReference>
<dbReference type="Pfam" id="PF23106">
    <property type="entry name" value="EGF_Teneurin"/>
    <property type="match status" value="1"/>
</dbReference>
<dbReference type="FunFam" id="2.10.25.10:FF:000191">
    <property type="entry name" value="Multiple epidermal growth factor-like domains 8"/>
    <property type="match status" value="1"/>
</dbReference>
<dbReference type="InterPro" id="IPR018097">
    <property type="entry name" value="EGF_Ca-bd_CS"/>
</dbReference>
<feature type="disulfide bond" evidence="14">
    <location>
        <begin position="189"/>
        <end position="198"/>
    </location>
</feature>
<evidence type="ECO:0000256" key="2">
    <source>
        <dbReference type="ARBA" id="ARBA00022441"/>
    </source>
</evidence>
<dbReference type="CDD" id="cd00055">
    <property type="entry name" value="EGF_Lam"/>
    <property type="match status" value="3"/>
</dbReference>
<dbReference type="FunFam" id="2.10.25.10:FF:000214">
    <property type="entry name" value="Multiple epidermal growth factor-like domains 8"/>
    <property type="match status" value="1"/>
</dbReference>
<keyword evidence="10 14" id="KW-1015">Disulfide bond</keyword>
<keyword evidence="2" id="KW-0880">Kelch repeat</keyword>
<dbReference type="FunFam" id="2.120.10.80:FF:000104">
    <property type="entry name" value="Multiple EGF like domains 8"/>
    <property type="match status" value="1"/>
</dbReference>
<evidence type="ECO:0000256" key="10">
    <source>
        <dbReference type="ARBA" id="ARBA00023157"/>
    </source>
</evidence>
<comment type="caution">
    <text evidence="14">Lacks conserved residue(s) required for the propagation of feature annotation.</text>
</comment>
<dbReference type="SUPFAM" id="SSF50965">
    <property type="entry name" value="Galactose oxidase, central domain"/>
    <property type="match status" value="1"/>
</dbReference>
<reference evidence="22 23" key="1">
    <citation type="submission" date="2019-04" db="EMBL/GenBank/DDBJ databases">
        <authorList>
            <consortium name="Wellcome Sanger Institute Data Sharing"/>
        </authorList>
    </citation>
    <scope>NUCLEOTIDE SEQUENCE [LARGE SCALE GENOMIC DNA]</scope>
</reference>
<dbReference type="Ensembl" id="ENSSFOT00015068665.1">
    <property type="protein sequence ID" value="ENSSFOP00015047563.1"/>
    <property type="gene ID" value="ENSSFOG00015021855.2"/>
</dbReference>
<name>A0A8C9T2E0_SCLFO</name>
<evidence type="ECO:0000256" key="14">
    <source>
        <dbReference type="PROSITE-ProRule" id="PRU00076"/>
    </source>
</evidence>
<dbReference type="SUPFAM" id="SSF57196">
    <property type="entry name" value="EGF/Laminin"/>
    <property type="match status" value="3"/>
</dbReference>
<keyword evidence="4 17" id="KW-0812">Transmembrane</keyword>
<evidence type="ECO:0000259" key="21">
    <source>
        <dbReference type="PROSITE" id="PS50027"/>
    </source>
</evidence>
<dbReference type="Gene3D" id="2.10.25.10">
    <property type="entry name" value="Laminin"/>
    <property type="match status" value="8"/>
</dbReference>
<dbReference type="InterPro" id="IPR024731">
    <property type="entry name" value="NELL2-like_EGF"/>
</dbReference>
<evidence type="ECO:0000256" key="5">
    <source>
        <dbReference type="ARBA" id="ARBA00022729"/>
    </source>
</evidence>
<evidence type="ECO:0000259" key="19">
    <source>
        <dbReference type="PROSITE" id="PS01180"/>
    </source>
</evidence>
<keyword evidence="12 15" id="KW-0424">Laminin EGF-like domain</keyword>
<evidence type="ECO:0000256" key="1">
    <source>
        <dbReference type="ARBA" id="ARBA00004479"/>
    </source>
</evidence>
<dbReference type="SMART" id="SM00180">
    <property type="entry name" value="EGF_Lam"/>
    <property type="match status" value="4"/>
</dbReference>
<feature type="disulfide bond" evidence="13">
    <location>
        <begin position="25"/>
        <end position="52"/>
    </location>
</feature>
<evidence type="ECO:0000256" key="16">
    <source>
        <dbReference type="SAM" id="MobiDB-lite"/>
    </source>
</evidence>
<feature type="disulfide bond" evidence="15">
    <location>
        <begin position="1210"/>
        <end position="1224"/>
    </location>
</feature>
<keyword evidence="3 14" id="KW-0245">EGF-like domain</keyword>
<feature type="disulfide bond" evidence="15">
    <location>
        <begin position="1198"/>
        <end position="1207"/>
    </location>
</feature>
<feature type="domain" description="EGF-like" evidence="20">
    <location>
        <begin position="166"/>
        <end position="199"/>
    </location>
</feature>
<evidence type="ECO:0000256" key="12">
    <source>
        <dbReference type="ARBA" id="ARBA00023292"/>
    </source>
</evidence>
<dbReference type="InterPro" id="IPR001881">
    <property type="entry name" value="EGF-like_Ca-bd_dom"/>
</dbReference>
<sequence length="2735" mass="300312">MASYCLLLVVVLLWAWTPASQAGDCKGIRQVLRGPPGYVTDGPGNYSVNGNCEWLIKAPSSSYSIVLNFTFMETECTYDYLFVYDGDSYRSPLLASLSGTTLPEPIEAKSGKMLLHLFSDANYNLLGFNATYSYSVCPGACSGHGRCDSASARCLCHVGWGGPDCTIPLCSQSCSLHGSCDKRSERCLCSSGFVGRSCQLGLRDDSGVGQWWEVSKGDAYIPHRTAAAGVYLPAAGALYLFGGFDLNQALGDLVKYNFTSNQWEQISNTDLPAARHSHIAVEWQGTMVIFGGELANGSLANDIWMYRPLENYWQQLGQWNSPDAPKLANHAAAVVDSYLYVFGGRTEEDMFSSSLYRFELRRGVWEIVHPSGGKPPATAGHSMVFHAPSRTLLVYGGHRPTTARFSVRVNSTDIFHVDKRFWTSFRSRFPASGPRERAFHSATVIGNYMVVYGGNVHIHYQEEKCYDEEIFFYHLGCHQWVMAAESPIHRGVPVRGRYSHVAAVMEGRVLLIAGGYSGVARGDLLAYKVPLFVSSDPGDRDAVCAEAPDESMCLRNPECSWCEGRCREYHPTNPCGSTGCLGLARFLSDCQSCVVFSGVPGSLPRAPGDFGWCVQNESCLPRSACRVDQISGAYGWWGERTRFLTSLHSCRIENYVPGMHLLTFQHPRNNSQPDKVSILRSTSIILSPSTEMDVTLQFRGFIHPLLGAPPPAPPPQETVAMWARIQRLHFMARMASGPNSLKLLVGHWTAHQEKDSHLLTRPGGGRLFQNLTRGNRYLVEAEGYLNNSGSGHTSEMALTWNRTALPGGSEISFLFLEPYRSSSCSEYHSCLACLADQSCGWCSPQNRCLLRVHSSLEPCHEVDTQEERHLLMVPQHCTLCEDYRDCATCTQDPYCEWQISSSKKGDYQCSRRGRLEGSIREPWGCPKVCNQRRTCDECLANSSQCAWCESAQACFYFAAYLTKYPYGECRDWYDSVHSVPQCKQCSAQTTCADCMQTFQCGWCGDYNNPTIGRCLRGDWAGLDDNSIVEGEKEAVWSYPSCPDVEECRLGLHSCHLFATCINTPQSFECHCERGYTGDGVLHCNQTCYNECREGQCSGSPRFECECALGWTSDPSTMVLSGVECDVDCGCNFHSTCVTAPGICDECQDWTTGPHCEQCRPGSFGTALAGGEGCVPCQCNGHGDPLQGYCHNQTGLCYCTHNTQGPHCDSCLPGYYGDPRNNGTCFRQCQGRTVLLSSSSSLSMPLSSSLGWRGGSGGQEGLSHCLWVLSVSEDLTPCLPGELCPSVVLMLHPDSRTQCTNSYVYMFDGLPRFLSNGVVHSDHNLIGAFCGTTRTEPITVEATSGIIISVYFEANVSSGPPQGFNASFWVRRCQEKPGEEEAPCQGGTRCQGGLCHCHPGSGGPLCDRTLCPGDCGAKYGRGTCNTTLGVCWCTEGWVGSDCSTPADTSSLVWETLLDTQLTTAYRFLHRMGHSIVSGPPGMLWMYGGLSLSEGILGNVYRYSVLERRWTQMLTSLLENGSAPIPRYHHAAALLTKDQGQTHNIMLVVGGVTQKGVAMDTWSLDLCSLVWKEYKSSVVPPVAGHTLTVRRGSSVLLIGGYSPENGFNHHLLEFSLDSGNWTVAPHGGTPPTGLYGHSAVYHEQTDAVYVFGGYRFHVESVEPSGELYSLYYPNLTWSLLVPSQGNKVLFPSTNHFCFIYKPLTDGITALLRDTMVIVGGRTGEEDYSNTVSLYQINCNTWIQPGTSAVGEPVNKSVSLAMAEWGGHLFLSGGFNGVTLGRMLTLSLPADPCALLLTPEACNSTTGSCVWCRISCMSSDIAERLGCAVSQSPCYPTPRLPEQCRRLKTCSECLARHPRTFSNPTQVQQASVLQCKWCTNCPEGACISSSVSCTSEHDCRINQREIFLSSNCSETSCEASDCPKCSASGKCMWTRQFKRTGETRRILSVNPTYDWTCFSYALLNVSPMQVESSPPLPCPPPCHHLTTCSLCLGSRGSDGGWQHCVWSVALQQCMSPSFVPLRCEAGQCGRLLTSGDSCSPQCSQLTQCSQCIARPQCGWCAARGGNGVGRCLQGGLEGECHGGIMRNSSWSFLHCPEEDECANGHHHCNSTQDCHDLPQGYHCTCRQGYVFSSASGQCEPVCAQGCVNGTCVSPGVCRCHFGFVGENCSSQCRCNKHSNCASVSQPDVCLECHNNTMGQHCEKCKPLFVGSALGGGTCRPCREFCRGNSAVCLSREEHKRALDNPRDYPLDPENIVKWVMEGPTEDNAVCVSCQNNSVGDKCESCLSGYFLLQGKCEKCQCNGHADTCNEHDGTGCPCQNNTETFSCLTSQSDRKDCYKQQCAKCKDSFNGTPINGRQCYRQFNVDNECCFDPTSQSNCFHEPNIRNLPRGRTVFFAAQPKFTNVDIRVTIDVTFGEVEVYVSNSHDTFIVEVDRQTGVHTIKIEDDGLKGDKEIPPSPMKVYTNSSSGLSPPLLPSPAVQQQSKPQGMEIREERAEGLITYITVWKPQTVLIVRGVRDRVVITFPHEVHSLKSSRFYIALRGVGTDTHDGQSQGLLFLRQDQAHIDLFVFFSVFFSCFFLFLSVCVLLWKVKQFLDFRREQRRHIQEMTKMASRPFAKLTVYLEPEEPQLIYLPGYQHFCRSDPFLSQLMGFSYSSFKVGPITLEPTDDGMAGVATVLFQLPGGILAPNRACLGSALVTLRQNLQEYCGHGSGGGHPGAGGGRKGLLGHQHLTTMAM</sequence>
<evidence type="ECO:0000256" key="11">
    <source>
        <dbReference type="ARBA" id="ARBA00023180"/>
    </source>
</evidence>
<dbReference type="FunFam" id="2.10.25.10:FF:000532">
    <property type="entry name" value="Multiple epidermal growth factor-like domains 8"/>
    <property type="match status" value="1"/>
</dbReference>
<dbReference type="Pfam" id="PF24973">
    <property type="entry name" value="EGF_LMN_ATRN"/>
    <property type="match status" value="3"/>
</dbReference>
<feature type="domain" description="EGF-like" evidence="20">
    <location>
        <begin position="1043"/>
        <end position="1084"/>
    </location>
</feature>
<dbReference type="InterPro" id="IPR002049">
    <property type="entry name" value="LE_dom"/>
</dbReference>
<evidence type="ECO:0000256" key="17">
    <source>
        <dbReference type="SAM" id="Phobius"/>
    </source>
</evidence>
<evidence type="ECO:0000256" key="15">
    <source>
        <dbReference type="PROSITE-ProRule" id="PRU00460"/>
    </source>
</evidence>
<dbReference type="SMART" id="SM00181">
    <property type="entry name" value="EGF"/>
    <property type="match status" value="12"/>
</dbReference>
<dbReference type="InterPro" id="IPR056863">
    <property type="entry name" value="LMN_ATRN_NET-like_EGF"/>
</dbReference>
<dbReference type="FunFam" id="2.10.25.10:FF:000202">
    <property type="entry name" value="Multiple epidermal growth factor-like domains 8"/>
    <property type="match status" value="1"/>
</dbReference>
<evidence type="ECO:0000256" key="4">
    <source>
        <dbReference type="ARBA" id="ARBA00022692"/>
    </source>
</evidence>
<feature type="disulfide bond" evidence="14">
    <location>
        <begin position="170"/>
        <end position="180"/>
    </location>
</feature>
<dbReference type="GO" id="GO:0048731">
    <property type="term" value="P:system development"/>
    <property type="evidence" value="ECO:0007669"/>
    <property type="project" value="UniProtKB-ARBA"/>
</dbReference>
<dbReference type="InterPro" id="IPR011043">
    <property type="entry name" value="Gal_Oxase/kelch_b-propeller"/>
</dbReference>
<feature type="domain" description="CUB" evidence="19">
    <location>
        <begin position="1228"/>
        <end position="1370"/>
    </location>
</feature>
<dbReference type="InterPro" id="IPR000152">
    <property type="entry name" value="EGF-type_Asp/Asn_hydroxyl_site"/>
</dbReference>
<evidence type="ECO:0000256" key="13">
    <source>
        <dbReference type="PROSITE-ProRule" id="PRU00059"/>
    </source>
</evidence>
<organism evidence="22 23">
    <name type="scientific">Scleropages formosus</name>
    <name type="common">Asian bonytongue</name>
    <name type="synonym">Osteoglossum formosum</name>
    <dbReference type="NCBI Taxonomy" id="113540"/>
    <lineage>
        <taxon>Eukaryota</taxon>
        <taxon>Metazoa</taxon>
        <taxon>Chordata</taxon>
        <taxon>Craniata</taxon>
        <taxon>Vertebrata</taxon>
        <taxon>Euteleostomi</taxon>
        <taxon>Actinopterygii</taxon>
        <taxon>Neopterygii</taxon>
        <taxon>Teleostei</taxon>
        <taxon>Osteoglossocephala</taxon>
        <taxon>Osteoglossomorpha</taxon>
        <taxon>Osteoglossiformes</taxon>
        <taxon>Osteoglossidae</taxon>
        <taxon>Scleropages</taxon>
    </lineage>
</organism>
<dbReference type="InterPro" id="IPR016201">
    <property type="entry name" value="PSI"/>
</dbReference>
<dbReference type="InterPro" id="IPR009030">
    <property type="entry name" value="Growth_fac_rcpt_cys_sf"/>
</dbReference>
<dbReference type="GO" id="GO:0048513">
    <property type="term" value="P:animal organ development"/>
    <property type="evidence" value="ECO:0007669"/>
    <property type="project" value="UniProtKB-ARBA"/>
</dbReference>
<keyword evidence="6" id="KW-0677">Repeat</keyword>
<dbReference type="PANTHER" id="PTHR46093">
    <property type="entry name" value="ACYL-COA-BINDING DOMAIN-CONTAINING PROTEIN 5"/>
    <property type="match status" value="1"/>
</dbReference>
<proteinExistence type="predicted"/>
<dbReference type="PANTHER" id="PTHR46093:SF16">
    <property type="entry name" value="MULTIPLE EGF-LIKE-DOMAINS 8"/>
    <property type="match status" value="1"/>
</dbReference>
<evidence type="ECO:0000256" key="3">
    <source>
        <dbReference type="ARBA" id="ARBA00022536"/>
    </source>
</evidence>
<keyword evidence="9 17" id="KW-0472">Membrane</keyword>
<evidence type="ECO:0000256" key="18">
    <source>
        <dbReference type="SAM" id="SignalP"/>
    </source>
</evidence>
<dbReference type="SMART" id="SM00042">
    <property type="entry name" value="CUB"/>
    <property type="match status" value="1"/>
</dbReference>
<dbReference type="InterPro" id="IPR015915">
    <property type="entry name" value="Kelch-typ_b-propeller"/>
</dbReference>
<dbReference type="SMART" id="SM00423">
    <property type="entry name" value="PSI"/>
    <property type="match status" value="9"/>
</dbReference>
<reference evidence="22" key="3">
    <citation type="submission" date="2025-09" db="UniProtKB">
        <authorList>
            <consortium name="Ensembl"/>
        </authorList>
    </citation>
    <scope>IDENTIFICATION</scope>
</reference>
<accession>A0A8C9T2E0</accession>
<dbReference type="Pfam" id="PF12947">
    <property type="entry name" value="EGF_3"/>
    <property type="match status" value="1"/>
</dbReference>
<keyword evidence="8 17" id="KW-1133">Transmembrane helix</keyword>
<dbReference type="FunFam" id="2.10.25.10:FF:000331">
    <property type="entry name" value="Multiple epidermal growth factor-like domains 8"/>
    <property type="match status" value="1"/>
</dbReference>
<dbReference type="Gene3D" id="2.120.10.80">
    <property type="entry name" value="Kelch-type beta propeller"/>
    <property type="match status" value="4"/>
</dbReference>
<dbReference type="PROSITE" id="PS01180">
    <property type="entry name" value="CUB"/>
    <property type="match status" value="2"/>
</dbReference>
<dbReference type="SUPFAM" id="SSF117281">
    <property type="entry name" value="Kelch motif"/>
    <property type="match status" value="2"/>
</dbReference>
<feature type="domain" description="Laminin EGF-like" evidence="21">
    <location>
        <begin position="1176"/>
        <end position="1226"/>
    </location>
</feature>
<feature type="domain" description="EGF-like" evidence="20">
    <location>
        <begin position="2094"/>
        <end position="2132"/>
    </location>
</feature>
<feature type="disulfide bond" evidence="15">
    <location>
        <begin position="1146"/>
        <end position="1155"/>
    </location>
</feature>
<evidence type="ECO:0000256" key="7">
    <source>
        <dbReference type="ARBA" id="ARBA00022837"/>
    </source>
</evidence>
<feature type="disulfide bond" evidence="14">
    <location>
        <begin position="1432"/>
        <end position="1441"/>
    </location>
</feature>
<dbReference type="GO" id="GO:0016020">
    <property type="term" value="C:membrane"/>
    <property type="evidence" value="ECO:0007669"/>
    <property type="project" value="UniProtKB-SubCell"/>
</dbReference>
<dbReference type="CDD" id="cd00054">
    <property type="entry name" value="EGF_CA"/>
    <property type="match status" value="2"/>
</dbReference>
<dbReference type="SUPFAM" id="SSF49854">
    <property type="entry name" value="Spermadhesin, CUB domain"/>
    <property type="match status" value="1"/>
</dbReference>
<keyword evidence="11" id="KW-0325">Glycoprotein</keyword>
<keyword evidence="5 18" id="KW-0732">Signal</keyword>
<feature type="region of interest" description="Disordered" evidence="16">
    <location>
        <begin position="2463"/>
        <end position="2484"/>
    </location>
</feature>
<evidence type="ECO:0000256" key="8">
    <source>
        <dbReference type="ARBA" id="ARBA00022989"/>
    </source>
</evidence>
<dbReference type="FunFam" id="2.60.120.290:FF:000023">
    <property type="entry name" value="Multiple epidermal growth factor-like domains 8"/>
    <property type="match status" value="1"/>
</dbReference>
<dbReference type="InterPro" id="IPR035914">
    <property type="entry name" value="Sperma_CUB_dom_sf"/>
</dbReference>
<feature type="domain" description="CUB" evidence="19">
    <location>
        <begin position="25"/>
        <end position="135"/>
    </location>
</feature>
<dbReference type="PROSITE" id="PS50027">
    <property type="entry name" value="EGF_LAM_2"/>
    <property type="match status" value="2"/>
</dbReference>
<feature type="domain" description="Laminin EGF-like" evidence="21">
    <location>
        <begin position="1128"/>
        <end position="1175"/>
    </location>
</feature>
<dbReference type="PROSITE" id="PS01248">
    <property type="entry name" value="EGF_LAM_1"/>
    <property type="match status" value="2"/>
</dbReference>
<dbReference type="PROSITE" id="PS00010">
    <property type="entry name" value="ASX_HYDROXYL"/>
    <property type="match status" value="2"/>
</dbReference>
<dbReference type="Pfam" id="PF01437">
    <property type="entry name" value="PSI"/>
    <property type="match status" value="1"/>
</dbReference>
<protein>
    <submittedName>
        <fullName evidence="22">Multiple EGF like domains 8</fullName>
    </submittedName>
</protein>
<keyword evidence="7" id="KW-0106">Calcium</keyword>
<feature type="domain" description="EGF-like" evidence="20">
    <location>
        <begin position="1406"/>
        <end position="1442"/>
    </location>
</feature>
<dbReference type="SMART" id="SM00179">
    <property type="entry name" value="EGF_CA"/>
    <property type="match status" value="2"/>
</dbReference>
<evidence type="ECO:0000256" key="6">
    <source>
        <dbReference type="ARBA" id="ARBA00022737"/>
    </source>
</evidence>
<dbReference type="GeneTree" id="ENSGT00940000160262"/>
<dbReference type="PROSITE" id="PS01186">
    <property type="entry name" value="EGF_2"/>
    <property type="match status" value="3"/>
</dbReference>
<dbReference type="InterPro" id="IPR000742">
    <property type="entry name" value="EGF"/>
</dbReference>
<evidence type="ECO:0000313" key="22">
    <source>
        <dbReference type="Ensembl" id="ENSSFOP00015047563.1"/>
    </source>
</evidence>
<dbReference type="InterPro" id="IPR056737">
    <property type="entry name" value="Beta-prop_ATRN-MKLN-like"/>
</dbReference>
<dbReference type="Proteomes" id="UP000694397">
    <property type="component" value="Chromosome 18"/>
</dbReference>
<gene>
    <name evidence="22" type="primary">MEGF8</name>
    <name evidence="22" type="synonym">megf8</name>
</gene>
<feature type="transmembrane region" description="Helical" evidence="17">
    <location>
        <begin position="2565"/>
        <end position="2587"/>
    </location>
</feature>
<dbReference type="Pfam" id="PF00053">
    <property type="entry name" value="EGF_laminin"/>
    <property type="match status" value="1"/>
</dbReference>
<dbReference type="OrthoDB" id="263283at2759"/>
<dbReference type="Pfam" id="PF24981">
    <property type="entry name" value="Beta-prop_ATRN-LZTR1"/>
    <property type="match status" value="2"/>
</dbReference>
<dbReference type="GO" id="GO:0005509">
    <property type="term" value="F:calcium ion binding"/>
    <property type="evidence" value="ECO:0007669"/>
    <property type="project" value="InterPro"/>
</dbReference>
<dbReference type="PROSITE" id="PS00022">
    <property type="entry name" value="EGF_1"/>
    <property type="match status" value="3"/>
</dbReference>
<evidence type="ECO:0000259" key="20">
    <source>
        <dbReference type="PROSITE" id="PS50026"/>
    </source>
</evidence>
<dbReference type="InterPro" id="IPR000859">
    <property type="entry name" value="CUB_dom"/>
</dbReference>
<dbReference type="PROSITE" id="PS01187">
    <property type="entry name" value="EGF_CA"/>
    <property type="match status" value="2"/>
</dbReference>
<feature type="signal peptide" evidence="18">
    <location>
        <begin position="1"/>
        <end position="22"/>
    </location>
</feature>
<dbReference type="InterPro" id="IPR002165">
    <property type="entry name" value="Plexin_repeat"/>
</dbReference>
<dbReference type="Pfam" id="PF00431">
    <property type="entry name" value="CUB"/>
    <property type="match status" value="1"/>
</dbReference>